<evidence type="ECO:0000256" key="3">
    <source>
        <dbReference type="ARBA" id="ARBA00022833"/>
    </source>
</evidence>
<dbReference type="InterPro" id="IPR013083">
    <property type="entry name" value="Znf_RING/FYVE/PHD"/>
</dbReference>
<dbReference type="PANTHER" id="PTHR23164:SF30">
    <property type="entry name" value="EARLY ENDOSOME ANTIGEN 1"/>
    <property type="match status" value="1"/>
</dbReference>
<dbReference type="InterPro" id="IPR017455">
    <property type="entry name" value="Znf_FYVE-rel"/>
</dbReference>
<evidence type="ECO:0000256" key="4">
    <source>
        <dbReference type="PROSITE-ProRule" id="PRU00091"/>
    </source>
</evidence>
<keyword evidence="1" id="KW-0479">Metal-binding</keyword>
<dbReference type="EnsemblMetazoa" id="XM_030982386">
    <property type="protein sequence ID" value="XP_030838246"/>
    <property type="gene ID" value="LOC100891924"/>
</dbReference>
<evidence type="ECO:0000256" key="5">
    <source>
        <dbReference type="SAM" id="MobiDB-lite"/>
    </source>
</evidence>
<feature type="compositionally biased region" description="Pro residues" evidence="5">
    <location>
        <begin position="174"/>
        <end position="183"/>
    </location>
</feature>
<organism evidence="7 8">
    <name type="scientific">Strongylocentrotus purpuratus</name>
    <name type="common">Purple sea urchin</name>
    <dbReference type="NCBI Taxonomy" id="7668"/>
    <lineage>
        <taxon>Eukaryota</taxon>
        <taxon>Metazoa</taxon>
        <taxon>Echinodermata</taxon>
        <taxon>Eleutherozoa</taxon>
        <taxon>Echinozoa</taxon>
        <taxon>Echinoidea</taxon>
        <taxon>Euechinoidea</taxon>
        <taxon>Echinacea</taxon>
        <taxon>Camarodonta</taxon>
        <taxon>Echinidea</taxon>
        <taxon>Strongylocentrotidae</taxon>
        <taxon>Strongylocentrotus</taxon>
    </lineage>
</organism>
<dbReference type="Pfam" id="PF01363">
    <property type="entry name" value="FYVE"/>
    <property type="match status" value="2"/>
</dbReference>
<dbReference type="PANTHER" id="PTHR23164">
    <property type="entry name" value="EARLY ENDOSOME ANTIGEN 1"/>
    <property type="match status" value="1"/>
</dbReference>
<dbReference type="KEGG" id="spu:100891924"/>
<dbReference type="RefSeq" id="XP_030838245.1">
    <property type="nucleotide sequence ID" value="XM_030982385.1"/>
</dbReference>
<keyword evidence="2 4" id="KW-0863">Zinc-finger</keyword>
<dbReference type="InParanoid" id="A0A7M7NL75"/>
<dbReference type="RefSeq" id="XP_030838246.1">
    <property type="nucleotide sequence ID" value="XM_030982386.1"/>
</dbReference>
<evidence type="ECO:0000256" key="2">
    <source>
        <dbReference type="ARBA" id="ARBA00022771"/>
    </source>
</evidence>
<dbReference type="GeneID" id="100891924"/>
<reference evidence="7" key="2">
    <citation type="submission" date="2021-01" db="UniProtKB">
        <authorList>
            <consortium name="EnsemblMetazoa"/>
        </authorList>
    </citation>
    <scope>IDENTIFICATION</scope>
</reference>
<evidence type="ECO:0000259" key="6">
    <source>
        <dbReference type="PROSITE" id="PS50178"/>
    </source>
</evidence>
<dbReference type="PROSITE" id="PS50178">
    <property type="entry name" value="ZF_FYVE"/>
    <property type="match status" value="2"/>
</dbReference>
<dbReference type="Gene3D" id="3.30.40.10">
    <property type="entry name" value="Zinc/RING finger domain, C3HC4 (zinc finger)"/>
    <property type="match status" value="2"/>
</dbReference>
<dbReference type="Proteomes" id="UP000007110">
    <property type="component" value="Unassembled WGS sequence"/>
</dbReference>
<evidence type="ECO:0000313" key="7">
    <source>
        <dbReference type="EnsemblMetazoa" id="XP_030838245"/>
    </source>
</evidence>
<feature type="domain" description="FYVE-type" evidence="6">
    <location>
        <begin position="294"/>
        <end position="375"/>
    </location>
</feature>
<accession>A0A7M7NL75</accession>
<dbReference type="SUPFAM" id="SSF57903">
    <property type="entry name" value="FYVE/PHD zinc finger"/>
    <property type="match status" value="2"/>
</dbReference>
<dbReference type="SMART" id="SM00064">
    <property type="entry name" value="FYVE"/>
    <property type="match status" value="2"/>
</dbReference>
<evidence type="ECO:0000256" key="1">
    <source>
        <dbReference type="ARBA" id="ARBA00022723"/>
    </source>
</evidence>
<dbReference type="InterPro" id="IPR011011">
    <property type="entry name" value="Znf_FYVE_PHD"/>
</dbReference>
<protein>
    <recommendedName>
        <fullName evidence="6">FYVE-type domain-containing protein</fullName>
    </recommendedName>
</protein>
<keyword evidence="8" id="KW-1185">Reference proteome</keyword>
<feature type="region of interest" description="Disordered" evidence="5">
    <location>
        <begin position="170"/>
        <end position="203"/>
    </location>
</feature>
<dbReference type="OMA" id="MMSHERR"/>
<dbReference type="AlphaFoldDB" id="A0A7M7NL75"/>
<dbReference type="GO" id="GO:0008270">
    <property type="term" value="F:zinc ion binding"/>
    <property type="evidence" value="ECO:0007669"/>
    <property type="project" value="UniProtKB-KW"/>
</dbReference>
<dbReference type="OrthoDB" id="10018316at2759"/>
<sequence length="682" mass="78182">MFNFPALTRLFEGHKGSKVPSEVSDEWDLIQEGLEKFEECPEFEMPASTVKNITRLHWKKSSECHVCSNPVCKRGLWATSKHHCRRCGNIFCAQCTKFQRLLSPNAAYDPNGWPFKVCEKCYYYEPQTVGFSRTQTDYFEGWRAAKHLESKVLTRPPILRNLKNLVEGFEVHYKPPPPTPSTRPPRNTSSASEDPTAAIPPQVRKHRELLASSLFKGMFAMRQGVSGIQNAPRWMKQSVMDLPKAPGRVAKGVAEVPGRVKKGVTDLQKAETWKKREVPDWQKPPTWVSMGAACQCCDRPYPALEQQHNCRVCGKLVCKAQSTLDLLLYKPDPVDQALAGSHARWALIRVVGSPEVEPDHRLYLRVCQPCQDQLQIIQVQEYQRLTQGQGLVNLCWEQMMAIYQDIMSIRSKIDHQLPEFQETVAKVEAKTRGPEVTIEPDSHNKEQLTKYQSELSHHLSVFVAVISRLKELHPQTQGQVILLKNILKCQQRYYMDMDTRFKQLQAQLKQITPNTVHQQIMDFLETEALNSACASLNQLEVECRYLCETHHLDLNIPVIIKETAEMVEIEMKEKMEGTGEDWSEQKEELDEFVHIQLEGIPEANILPQRMIQPSAQLLRRLGSFYLQWLVSRKAFEVIGRIRLQLMIRNAAKASLLATNESLDRLTQSAQEVSLKEESIEED</sequence>
<reference evidence="8" key="1">
    <citation type="submission" date="2015-02" db="EMBL/GenBank/DDBJ databases">
        <title>Genome sequencing for Strongylocentrotus purpuratus.</title>
        <authorList>
            <person name="Murali S."/>
            <person name="Liu Y."/>
            <person name="Vee V."/>
            <person name="English A."/>
            <person name="Wang M."/>
            <person name="Skinner E."/>
            <person name="Han Y."/>
            <person name="Muzny D.M."/>
            <person name="Worley K.C."/>
            <person name="Gibbs R.A."/>
        </authorList>
    </citation>
    <scope>NUCLEOTIDE SEQUENCE</scope>
</reference>
<dbReference type="InterPro" id="IPR000306">
    <property type="entry name" value="Znf_FYVE"/>
</dbReference>
<name>A0A7M7NL75_STRPU</name>
<evidence type="ECO:0000313" key="8">
    <source>
        <dbReference type="Proteomes" id="UP000007110"/>
    </source>
</evidence>
<keyword evidence="3" id="KW-0862">Zinc</keyword>
<feature type="domain" description="FYVE-type" evidence="6">
    <location>
        <begin position="58"/>
        <end position="126"/>
    </location>
</feature>
<proteinExistence type="predicted"/>
<dbReference type="EnsemblMetazoa" id="XM_030982385">
    <property type="protein sequence ID" value="XP_030838245"/>
    <property type="gene ID" value="LOC100891924"/>
</dbReference>